<protein>
    <submittedName>
        <fullName evidence="1">Uncharacterized protein</fullName>
    </submittedName>
</protein>
<name>A0A2P6PX24_ROSCH</name>
<gene>
    <name evidence="1" type="ORF">RchiOBHm_Chr6g0295181</name>
</gene>
<evidence type="ECO:0000313" key="2">
    <source>
        <dbReference type="Proteomes" id="UP000238479"/>
    </source>
</evidence>
<dbReference type="AlphaFoldDB" id="A0A2P6PX24"/>
<comment type="caution">
    <text evidence="1">The sequence shown here is derived from an EMBL/GenBank/DDBJ whole genome shotgun (WGS) entry which is preliminary data.</text>
</comment>
<keyword evidence="2" id="KW-1185">Reference proteome</keyword>
<dbReference type="EMBL" id="PDCK01000044">
    <property type="protein sequence ID" value="PRQ26488.1"/>
    <property type="molecule type" value="Genomic_DNA"/>
</dbReference>
<dbReference type="Gramene" id="PRQ26488">
    <property type="protein sequence ID" value="PRQ26488"/>
    <property type="gene ID" value="RchiOBHm_Chr6g0295181"/>
</dbReference>
<dbReference type="Proteomes" id="UP000238479">
    <property type="component" value="Chromosome 6"/>
</dbReference>
<organism evidence="1 2">
    <name type="scientific">Rosa chinensis</name>
    <name type="common">China rose</name>
    <dbReference type="NCBI Taxonomy" id="74649"/>
    <lineage>
        <taxon>Eukaryota</taxon>
        <taxon>Viridiplantae</taxon>
        <taxon>Streptophyta</taxon>
        <taxon>Embryophyta</taxon>
        <taxon>Tracheophyta</taxon>
        <taxon>Spermatophyta</taxon>
        <taxon>Magnoliopsida</taxon>
        <taxon>eudicotyledons</taxon>
        <taxon>Gunneridae</taxon>
        <taxon>Pentapetalae</taxon>
        <taxon>rosids</taxon>
        <taxon>fabids</taxon>
        <taxon>Rosales</taxon>
        <taxon>Rosaceae</taxon>
        <taxon>Rosoideae</taxon>
        <taxon>Rosoideae incertae sedis</taxon>
        <taxon>Rosa</taxon>
    </lineage>
</organism>
<proteinExistence type="predicted"/>
<accession>A0A2P6PX24</accession>
<evidence type="ECO:0000313" key="1">
    <source>
        <dbReference type="EMBL" id="PRQ26488.1"/>
    </source>
</evidence>
<reference evidence="1 2" key="1">
    <citation type="journal article" date="2018" name="Nat. Genet.">
        <title>The Rosa genome provides new insights in the design of modern roses.</title>
        <authorList>
            <person name="Bendahmane M."/>
        </authorList>
    </citation>
    <scope>NUCLEOTIDE SEQUENCE [LARGE SCALE GENOMIC DNA]</scope>
    <source>
        <strain evidence="2">cv. Old Blush</strain>
    </source>
</reference>
<sequence length="87" mass="9143">MELCFGVSLASSETTIHGGDYRASGFVSDVLKPPLMSGGAQLIELAKVVSSGMFCRRAFHSGGDFGAFWFEYDTVSGPGAGIEAWAC</sequence>